<dbReference type="PROSITE" id="PS50977">
    <property type="entry name" value="HTH_TETR_2"/>
    <property type="match status" value="1"/>
</dbReference>
<dbReference type="OrthoDB" id="5181477at2"/>
<dbReference type="Gene3D" id="1.10.357.10">
    <property type="entry name" value="Tetracycline Repressor, domain 2"/>
    <property type="match status" value="1"/>
</dbReference>
<evidence type="ECO:0000256" key="4">
    <source>
        <dbReference type="PROSITE-ProRule" id="PRU00335"/>
    </source>
</evidence>
<evidence type="ECO:0000313" key="6">
    <source>
        <dbReference type="EMBL" id="SDG09758.1"/>
    </source>
</evidence>
<sequence>MSAPATVERPRALLDRDREEQLTERQREVLRQLDAMFREGFADLTMAEIAARAGCSLRTLYALAPSRDELVLMVVDRRLWRIGGDAQRVIAADMAPLDAVRRYLRAAHVAVARATDAWSRDLATVPAVKALVDRHNQYLVDVTRTLLDAAVARGDIADVDTAAVARVLAGLGRSLADPHVARTLRSTPRQAADEVVDMLLAGLTR</sequence>
<dbReference type="InterPro" id="IPR009057">
    <property type="entry name" value="Homeodomain-like_sf"/>
</dbReference>
<dbReference type="STRING" id="1550231.SAMN05660662_0321"/>
<keyword evidence="2 4" id="KW-0238">DNA-binding</keyword>
<evidence type="ECO:0000256" key="3">
    <source>
        <dbReference type="ARBA" id="ARBA00023163"/>
    </source>
</evidence>
<reference evidence="7" key="1">
    <citation type="submission" date="2016-10" db="EMBL/GenBank/DDBJ databases">
        <authorList>
            <person name="Varghese N."/>
            <person name="Submissions S."/>
        </authorList>
    </citation>
    <scope>NUCLEOTIDE SEQUENCE [LARGE SCALE GENOMIC DNA]</scope>
    <source>
        <strain evidence="7">DSM 44268</strain>
    </source>
</reference>
<evidence type="ECO:0000313" key="7">
    <source>
        <dbReference type="Proteomes" id="UP000199406"/>
    </source>
</evidence>
<dbReference type="EMBL" id="FNBT01000011">
    <property type="protein sequence ID" value="SDG09758.1"/>
    <property type="molecule type" value="Genomic_DNA"/>
</dbReference>
<protein>
    <submittedName>
        <fullName evidence="6">Transcriptional regulator, TetR family</fullName>
    </submittedName>
</protein>
<dbReference type="GO" id="GO:0003700">
    <property type="term" value="F:DNA-binding transcription factor activity"/>
    <property type="evidence" value="ECO:0007669"/>
    <property type="project" value="TreeGrafter"/>
</dbReference>
<keyword evidence="1" id="KW-0805">Transcription regulation</keyword>
<dbReference type="RefSeq" id="WP_091771425.1">
    <property type="nucleotide sequence ID" value="NZ_FNBT01000011.1"/>
</dbReference>
<dbReference type="PANTHER" id="PTHR30055:SF234">
    <property type="entry name" value="HTH-TYPE TRANSCRIPTIONAL REGULATOR BETI"/>
    <property type="match status" value="1"/>
</dbReference>
<accession>A0A1G7RG66</accession>
<dbReference type="SUPFAM" id="SSF48498">
    <property type="entry name" value="Tetracyclin repressor-like, C-terminal domain"/>
    <property type="match status" value="1"/>
</dbReference>
<dbReference type="InterPro" id="IPR036271">
    <property type="entry name" value="Tet_transcr_reg_TetR-rel_C_sf"/>
</dbReference>
<dbReference type="InterPro" id="IPR050109">
    <property type="entry name" value="HTH-type_TetR-like_transc_reg"/>
</dbReference>
<name>A0A1G7RG66_9ACTN</name>
<organism evidence="6 7">
    <name type="scientific">Blastococcus aurantiacus</name>
    <dbReference type="NCBI Taxonomy" id="1550231"/>
    <lineage>
        <taxon>Bacteria</taxon>
        <taxon>Bacillati</taxon>
        <taxon>Actinomycetota</taxon>
        <taxon>Actinomycetes</taxon>
        <taxon>Geodermatophilales</taxon>
        <taxon>Geodermatophilaceae</taxon>
        <taxon>Blastococcus</taxon>
    </lineage>
</organism>
<proteinExistence type="predicted"/>
<dbReference type="GO" id="GO:0000976">
    <property type="term" value="F:transcription cis-regulatory region binding"/>
    <property type="evidence" value="ECO:0007669"/>
    <property type="project" value="TreeGrafter"/>
</dbReference>
<keyword evidence="7" id="KW-1185">Reference proteome</keyword>
<dbReference type="Pfam" id="PF00440">
    <property type="entry name" value="TetR_N"/>
    <property type="match status" value="1"/>
</dbReference>
<dbReference type="PANTHER" id="PTHR30055">
    <property type="entry name" value="HTH-TYPE TRANSCRIPTIONAL REGULATOR RUTR"/>
    <property type="match status" value="1"/>
</dbReference>
<evidence type="ECO:0000256" key="1">
    <source>
        <dbReference type="ARBA" id="ARBA00023015"/>
    </source>
</evidence>
<dbReference type="Proteomes" id="UP000199406">
    <property type="component" value="Unassembled WGS sequence"/>
</dbReference>
<dbReference type="SUPFAM" id="SSF46689">
    <property type="entry name" value="Homeodomain-like"/>
    <property type="match status" value="1"/>
</dbReference>
<evidence type="ECO:0000259" key="5">
    <source>
        <dbReference type="PROSITE" id="PS50977"/>
    </source>
</evidence>
<dbReference type="InterPro" id="IPR001647">
    <property type="entry name" value="HTH_TetR"/>
</dbReference>
<dbReference type="Gene3D" id="1.10.10.60">
    <property type="entry name" value="Homeodomain-like"/>
    <property type="match status" value="1"/>
</dbReference>
<dbReference type="AlphaFoldDB" id="A0A1G7RG66"/>
<feature type="domain" description="HTH tetR-type" evidence="5">
    <location>
        <begin position="22"/>
        <end position="82"/>
    </location>
</feature>
<keyword evidence="3" id="KW-0804">Transcription</keyword>
<feature type="DNA-binding region" description="H-T-H motif" evidence="4">
    <location>
        <begin position="45"/>
        <end position="64"/>
    </location>
</feature>
<gene>
    <name evidence="6" type="ORF">SAMN05660662_0321</name>
</gene>
<evidence type="ECO:0000256" key="2">
    <source>
        <dbReference type="ARBA" id="ARBA00023125"/>
    </source>
</evidence>